<dbReference type="Gene3D" id="1.20.1250.20">
    <property type="entry name" value="MFS general substrate transporter like domains"/>
    <property type="match status" value="1"/>
</dbReference>
<dbReference type="PROSITE" id="PS50850">
    <property type="entry name" value="MFS"/>
    <property type="match status" value="1"/>
</dbReference>
<dbReference type="PANTHER" id="PTHR23513:SF6">
    <property type="entry name" value="MAJOR FACILITATOR SUPERFAMILY ASSOCIATED DOMAIN-CONTAINING PROTEIN"/>
    <property type="match status" value="1"/>
</dbReference>
<proteinExistence type="predicted"/>
<feature type="transmembrane region" description="Helical" evidence="7">
    <location>
        <begin position="316"/>
        <end position="340"/>
    </location>
</feature>
<dbReference type="Proteomes" id="UP000199158">
    <property type="component" value="Unassembled WGS sequence"/>
</dbReference>
<dbReference type="STRING" id="474960.SAMN05216180_0576"/>
<keyword evidence="10" id="KW-1185">Reference proteome</keyword>
<dbReference type="InterPro" id="IPR036259">
    <property type="entry name" value="MFS_trans_sf"/>
</dbReference>
<protein>
    <submittedName>
        <fullName evidence="9">MFS transporter, DHA3 family, macrolide efflux protein</fullName>
    </submittedName>
</protein>
<evidence type="ECO:0000256" key="6">
    <source>
        <dbReference type="ARBA" id="ARBA00023136"/>
    </source>
</evidence>
<dbReference type="EMBL" id="FOCG01000001">
    <property type="protein sequence ID" value="SEM55999.1"/>
    <property type="molecule type" value="Genomic_DNA"/>
</dbReference>
<feature type="transmembrane region" description="Helical" evidence="7">
    <location>
        <begin position="175"/>
        <end position="198"/>
    </location>
</feature>
<keyword evidence="6 7" id="KW-0472">Membrane</keyword>
<accession>A0A1H7ZEQ8</accession>
<comment type="subcellular location">
    <subcellularLocation>
        <location evidence="1">Cell membrane</location>
        <topology evidence="1">Multi-pass membrane protein</topology>
    </subcellularLocation>
</comment>
<evidence type="ECO:0000313" key="9">
    <source>
        <dbReference type="EMBL" id="SEM55999.1"/>
    </source>
</evidence>
<organism evidence="9 10">
    <name type="scientific">Hydrogenoanaerobacterium saccharovorans</name>
    <dbReference type="NCBI Taxonomy" id="474960"/>
    <lineage>
        <taxon>Bacteria</taxon>
        <taxon>Bacillati</taxon>
        <taxon>Bacillota</taxon>
        <taxon>Clostridia</taxon>
        <taxon>Eubacteriales</taxon>
        <taxon>Oscillospiraceae</taxon>
        <taxon>Hydrogenoanaerobacterium</taxon>
    </lineage>
</organism>
<dbReference type="GO" id="GO:0022857">
    <property type="term" value="F:transmembrane transporter activity"/>
    <property type="evidence" value="ECO:0007669"/>
    <property type="project" value="InterPro"/>
</dbReference>
<feature type="transmembrane region" description="Helical" evidence="7">
    <location>
        <begin position="379"/>
        <end position="401"/>
    </location>
</feature>
<feature type="transmembrane region" description="Helical" evidence="7">
    <location>
        <begin position="293"/>
        <end position="310"/>
    </location>
</feature>
<keyword evidence="5 7" id="KW-1133">Transmembrane helix</keyword>
<dbReference type="RefSeq" id="WP_092751441.1">
    <property type="nucleotide sequence ID" value="NZ_FOCG01000001.1"/>
</dbReference>
<feature type="transmembrane region" description="Helical" evidence="7">
    <location>
        <begin position="352"/>
        <end position="373"/>
    </location>
</feature>
<evidence type="ECO:0000259" key="8">
    <source>
        <dbReference type="PROSITE" id="PS50850"/>
    </source>
</evidence>
<evidence type="ECO:0000256" key="7">
    <source>
        <dbReference type="SAM" id="Phobius"/>
    </source>
</evidence>
<feature type="transmembrane region" description="Helical" evidence="7">
    <location>
        <begin position="47"/>
        <end position="68"/>
    </location>
</feature>
<dbReference type="AlphaFoldDB" id="A0A1H7ZEQ8"/>
<evidence type="ECO:0000256" key="3">
    <source>
        <dbReference type="ARBA" id="ARBA00022475"/>
    </source>
</evidence>
<evidence type="ECO:0000256" key="2">
    <source>
        <dbReference type="ARBA" id="ARBA00022448"/>
    </source>
</evidence>
<dbReference type="CDD" id="cd06173">
    <property type="entry name" value="MFS_MefA_like"/>
    <property type="match status" value="1"/>
</dbReference>
<feature type="transmembrane region" description="Helical" evidence="7">
    <location>
        <begin position="267"/>
        <end position="286"/>
    </location>
</feature>
<dbReference type="OrthoDB" id="9763297at2"/>
<keyword evidence="4 7" id="KW-0812">Transmembrane</keyword>
<keyword evidence="2" id="KW-0813">Transport</keyword>
<gene>
    <name evidence="9" type="ORF">SAMN05216180_0576</name>
</gene>
<evidence type="ECO:0000256" key="4">
    <source>
        <dbReference type="ARBA" id="ARBA00022692"/>
    </source>
</evidence>
<dbReference type="PANTHER" id="PTHR23513">
    <property type="entry name" value="INTEGRAL MEMBRANE EFFLUX PROTEIN-RELATED"/>
    <property type="match status" value="1"/>
</dbReference>
<dbReference type="Pfam" id="PF05977">
    <property type="entry name" value="MFS_3"/>
    <property type="match status" value="1"/>
</dbReference>
<feature type="transmembrane region" description="Helical" evidence="7">
    <location>
        <begin position="226"/>
        <end position="247"/>
    </location>
</feature>
<feature type="domain" description="Major facilitator superfamily (MFS) profile" evidence="8">
    <location>
        <begin position="225"/>
        <end position="409"/>
    </location>
</feature>
<name>A0A1H7ZEQ8_9FIRM</name>
<dbReference type="InterPro" id="IPR020846">
    <property type="entry name" value="MFS_dom"/>
</dbReference>
<evidence type="ECO:0000313" key="10">
    <source>
        <dbReference type="Proteomes" id="UP000199158"/>
    </source>
</evidence>
<sequence>MKFHLIKSTNWKIPFFLIWSGQAISLLTSAIIQYAIIWYLTDVTKSAMVLSVATLLGFLPQGLLGPFIGAFIDRHNRKHIMIVSDSCIAIASLIIVIVGWFGEIPLWLVMGVLFIRSVGSAFHSPSLSAVTPLIVPTDELTRCAGYSQTLQSVSLLLSPPIAAVLYAAWNISDIIILDVLGAAVGVITLAVVYIPILATAQDSAKSTNIWHDTKEGLAVLRSHKGLMPLTLVTGLYFLGFMPINALFPLVSMDYFRGTPVSASIVEVAFSAGMLIGSIILGFWGGFKNKIHTIILSIIMMGASLVLSGFLPASGFILFVLLSGVMGLAAPFYSGIAIALFQQRVEPEYLGRVMSISTSIMVLATPIGLAFAGLFSETLGVMKCFLICGIIILISGALCWLLPSIRDCDK</sequence>
<dbReference type="GO" id="GO:0005886">
    <property type="term" value="C:plasma membrane"/>
    <property type="evidence" value="ECO:0007669"/>
    <property type="project" value="UniProtKB-SubCell"/>
</dbReference>
<dbReference type="SUPFAM" id="SSF103473">
    <property type="entry name" value="MFS general substrate transporter"/>
    <property type="match status" value="1"/>
</dbReference>
<reference evidence="9 10" key="1">
    <citation type="submission" date="2016-10" db="EMBL/GenBank/DDBJ databases">
        <authorList>
            <person name="de Groot N.N."/>
        </authorList>
    </citation>
    <scope>NUCLEOTIDE SEQUENCE [LARGE SCALE GENOMIC DNA]</scope>
    <source>
        <strain evidence="9 10">CGMCC 1.5070</strain>
    </source>
</reference>
<keyword evidence="3" id="KW-1003">Cell membrane</keyword>
<evidence type="ECO:0000256" key="5">
    <source>
        <dbReference type="ARBA" id="ARBA00022989"/>
    </source>
</evidence>
<evidence type="ECO:0000256" key="1">
    <source>
        <dbReference type="ARBA" id="ARBA00004651"/>
    </source>
</evidence>
<dbReference type="InterPro" id="IPR010290">
    <property type="entry name" value="TM_effector"/>
</dbReference>
<feature type="transmembrane region" description="Helical" evidence="7">
    <location>
        <begin position="16"/>
        <end position="41"/>
    </location>
</feature>